<dbReference type="GO" id="GO:0009116">
    <property type="term" value="P:nucleoside metabolic process"/>
    <property type="evidence" value="ECO:0007669"/>
    <property type="project" value="InterPro"/>
</dbReference>
<dbReference type="CDD" id="cd09008">
    <property type="entry name" value="MTAN"/>
    <property type="match status" value="1"/>
</dbReference>
<dbReference type="InterPro" id="IPR000845">
    <property type="entry name" value="Nucleoside_phosphorylase_d"/>
</dbReference>
<dbReference type="PANTHER" id="PTHR46994:SF1">
    <property type="entry name" value="5'-METHYLTHIOADENOSINE NUCLEOSIDASE"/>
    <property type="match status" value="1"/>
</dbReference>
<evidence type="ECO:0000313" key="3">
    <source>
        <dbReference type="RefSeq" id="XP_030531989.1"/>
    </source>
</evidence>
<evidence type="ECO:0000313" key="2">
    <source>
        <dbReference type="Proteomes" id="UP000827889"/>
    </source>
</evidence>
<keyword evidence="2" id="KW-1185">Reference proteome</keyword>
<dbReference type="OrthoDB" id="1153057at2759"/>
<reference evidence="3" key="1">
    <citation type="submission" date="2025-08" db="UniProtKB">
        <authorList>
            <consortium name="RefSeq"/>
        </authorList>
    </citation>
    <scope>IDENTIFICATION</scope>
    <source>
        <tissue evidence="3">Leaf</tissue>
    </source>
</reference>
<dbReference type="PANTHER" id="PTHR46994">
    <property type="entry name" value="5'-METHYLTHIOADENOSINE/S-ADENOSYLHOMOCYSTEINE NUCLEOSIDASE 1"/>
    <property type="match status" value="1"/>
</dbReference>
<dbReference type="KEGG" id="rarg:115742046"/>
<organism evidence="2 3">
    <name type="scientific">Rhodamnia argentea</name>
    <dbReference type="NCBI Taxonomy" id="178133"/>
    <lineage>
        <taxon>Eukaryota</taxon>
        <taxon>Viridiplantae</taxon>
        <taxon>Streptophyta</taxon>
        <taxon>Embryophyta</taxon>
        <taxon>Tracheophyta</taxon>
        <taxon>Spermatophyta</taxon>
        <taxon>Magnoliopsida</taxon>
        <taxon>eudicotyledons</taxon>
        <taxon>Gunneridae</taxon>
        <taxon>Pentapetalae</taxon>
        <taxon>rosids</taxon>
        <taxon>malvids</taxon>
        <taxon>Myrtales</taxon>
        <taxon>Myrtaceae</taxon>
        <taxon>Myrtoideae</taxon>
        <taxon>Myrteae</taxon>
        <taxon>Australasian group</taxon>
        <taxon>Rhodamnia</taxon>
    </lineage>
</organism>
<dbReference type="Pfam" id="PF01048">
    <property type="entry name" value="PNP_UDP_1"/>
    <property type="match status" value="1"/>
</dbReference>
<dbReference type="Gene3D" id="3.40.50.1580">
    <property type="entry name" value="Nucleoside phosphorylase domain"/>
    <property type="match status" value="1"/>
</dbReference>
<dbReference type="SUPFAM" id="SSF53167">
    <property type="entry name" value="Purine and uridine phosphorylases"/>
    <property type="match status" value="1"/>
</dbReference>
<dbReference type="InterPro" id="IPR044580">
    <property type="entry name" value="MTAN"/>
</dbReference>
<dbReference type="GO" id="GO:0019509">
    <property type="term" value="P:L-methionine salvage from methylthioadenosine"/>
    <property type="evidence" value="ECO:0007669"/>
    <property type="project" value="InterPro"/>
</dbReference>
<name>A0A8B8PBF8_9MYRT</name>
<feature type="domain" description="Nucleoside phosphorylase" evidence="1">
    <location>
        <begin position="22"/>
        <end position="248"/>
    </location>
</feature>
<dbReference type="GO" id="GO:0008930">
    <property type="term" value="F:methylthioadenosine nucleosidase activity"/>
    <property type="evidence" value="ECO:0007669"/>
    <property type="project" value="InterPro"/>
</dbReference>
<gene>
    <name evidence="3" type="primary">LOC115742046</name>
</gene>
<dbReference type="GeneID" id="115742046"/>
<dbReference type="RefSeq" id="XP_030531989.1">
    <property type="nucleotide sequence ID" value="XM_030676129.2"/>
</dbReference>
<protein>
    <submittedName>
        <fullName evidence="3">5'-methylthioadenosine nucleosidase-like isoform X1</fullName>
    </submittedName>
</protein>
<proteinExistence type="predicted"/>
<accession>A0A8B8PBF8</accession>
<dbReference type="InterPro" id="IPR035994">
    <property type="entry name" value="Nucleoside_phosphorylase_sf"/>
</dbReference>
<dbReference type="AlphaFoldDB" id="A0A8B8PBF8"/>
<dbReference type="Proteomes" id="UP000827889">
    <property type="component" value="Chromosome 5"/>
</dbReference>
<sequence length="273" mass="29189">MSLLHVRSSADSKDDCERPISTIVFIIAMDAEALPILKRFNLAEDSTFFPGLPWIRYHGFYKDLQLNVIWPGKDLVLGVNNIGTIPAALVTCASVQALKPDLIINAGTAGGYMSKGANMEDVFLVSSVAFHHRRIPLPGRDLYGVGRRQSFSTPVLSAKLQLKDGVLSTGDSFDICPPDDAFIAANNANLVDMEGAAVAYVAGLLNIPSIFLKVVSNAVDGGKPSVEEFHQNLAAATSTLDRTVAEVVDFISGKSLSELSVSETFSLGSTRSS</sequence>
<evidence type="ECO:0000259" key="1">
    <source>
        <dbReference type="Pfam" id="PF01048"/>
    </source>
</evidence>